<keyword evidence="3" id="KW-1185">Reference proteome</keyword>
<evidence type="ECO:0000256" key="1">
    <source>
        <dbReference type="SAM" id="MobiDB-lite"/>
    </source>
</evidence>
<organism evidence="2 3">
    <name type="scientific">Tieghemostelium lacteum</name>
    <name type="common">Slime mold</name>
    <name type="synonym">Dictyostelium lacteum</name>
    <dbReference type="NCBI Taxonomy" id="361077"/>
    <lineage>
        <taxon>Eukaryota</taxon>
        <taxon>Amoebozoa</taxon>
        <taxon>Evosea</taxon>
        <taxon>Eumycetozoa</taxon>
        <taxon>Dictyostelia</taxon>
        <taxon>Dictyosteliales</taxon>
        <taxon>Raperosteliaceae</taxon>
        <taxon>Tieghemostelium</taxon>
    </lineage>
</organism>
<feature type="compositionally biased region" description="Basic and acidic residues" evidence="1">
    <location>
        <begin position="226"/>
        <end position="235"/>
    </location>
</feature>
<dbReference type="Proteomes" id="UP000076078">
    <property type="component" value="Unassembled WGS sequence"/>
</dbReference>
<name>A0A151ZH92_TIELA</name>
<feature type="compositionally biased region" description="Acidic residues" evidence="1">
    <location>
        <begin position="210"/>
        <end position="225"/>
    </location>
</feature>
<evidence type="ECO:0000313" key="3">
    <source>
        <dbReference type="Proteomes" id="UP000076078"/>
    </source>
</evidence>
<dbReference type="OrthoDB" id="21592at2759"/>
<feature type="region of interest" description="Disordered" evidence="1">
    <location>
        <begin position="1"/>
        <end position="36"/>
    </location>
</feature>
<dbReference type="EMBL" id="LODT01000028">
    <property type="protein sequence ID" value="KYQ93358.1"/>
    <property type="molecule type" value="Genomic_DNA"/>
</dbReference>
<dbReference type="InParanoid" id="A0A151ZH92"/>
<feature type="compositionally biased region" description="Acidic residues" evidence="1">
    <location>
        <begin position="186"/>
        <end position="199"/>
    </location>
</feature>
<protein>
    <submittedName>
        <fullName evidence="2">Uncharacterized protein</fullName>
    </submittedName>
</protein>
<feature type="compositionally biased region" description="Basic and acidic residues" evidence="1">
    <location>
        <begin position="200"/>
        <end position="209"/>
    </location>
</feature>
<evidence type="ECO:0000313" key="2">
    <source>
        <dbReference type="EMBL" id="KYQ93358.1"/>
    </source>
</evidence>
<comment type="caution">
    <text evidence="2">The sequence shown here is derived from an EMBL/GenBank/DDBJ whole genome shotgun (WGS) entry which is preliminary data.</text>
</comment>
<feature type="region of interest" description="Disordered" evidence="1">
    <location>
        <begin position="139"/>
        <end position="237"/>
    </location>
</feature>
<feature type="compositionally biased region" description="Acidic residues" evidence="1">
    <location>
        <begin position="163"/>
        <end position="175"/>
    </location>
</feature>
<feature type="compositionally biased region" description="Low complexity" evidence="1">
    <location>
        <begin position="145"/>
        <end position="156"/>
    </location>
</feature>
<dbReference type="AlphaFoldDB" id="A0A151ZH92"/>
<sequence>MDFLKSLNRKAFSGESEKTDSQASTQPQTQQDAEITQPMSNISAPLAQPSMNSGFFGNQSASSFISQSTSTNIDSKLLNNTNVTGGYNFFGSGSFGSGFSFGNIFSMEPDANLQQQKPTMNDLDSIFKNLDDSMSIDDYFEKPKTSTTTTTTSSTTQKSSEVVNEEEEEEEEEEKVEERDQNMSEDGNEFEYSEIEEEKDEIRCGQEDIEKSEDEVEEEEEVEVEGFEKTVESSKVEPSILPGQEQQEKLTKTAIKKKKSSTTPKKETPKQIHLKKMKLMETETVSNYVYNNIKQLPSSWPSYNRAQSEMYDHTKVLPHHFTNEYLNHLQDQIVYLWDTIKPKNSNGETMTLTPSILNTLIMSSSQMLTDLLDHLFYQYETVVEPSTQQKVLSSHNVYKSLNSIGLPDNVIKSATSRIDIVLLKNKIKKEEVKKQKLTEKQVNETETMGSIVKKAPKDIKVVESLEDLKLMTLKNKMGLLQDLFPESWNVVIYKNEIIYVSPDRQKHYVLTKALAAAYPTWSQDKINNTVVECRKKQTEFNLSKKQLYQKFYKAKSKDQSN</sequence>
<gene>
    <name evidence="2" type="ORF">DLAC_06032</name>
</gene>
<feature type="compositionally biased region" description="Polar residues" evidence="1">
    <location>
        <begin position="21"/>
        <end position="36"/>
    </location>
</feature>
<proteinExistence type="predicted"/>
<reference evidence="2 3" key="1">
    <citation type="submission" date="2015-12" db="EMBL/GenBank/DDBJ databases">
        <title>Dictyostelia acquired genes for synthesis and detection of signals that induce cell-type specialization by lateral gene transfer from prokaryotes.</title>
        <authorList>
            <person name="Gloeckner G."/>
            <person name="Schaap P."/>
        </authorList>
    </citation>
    <scope>NUCLEOTIDE SEQUENCE [LARGE SCALE GENOMIC DNA]</scope>
    <source>
        <strain evidence="2 3">TK</strain>
    </source>
</reference>
<accession>A0A151ZH92</accession>